<evidence type="ECO:0000313" key="1">
    <source>
        <dbReference type="EMBL" id="TDX83919.1"/>
    </source>
</evidence>
<protein>
    <submittedName>
        <fullName evidence="1">Uncharacterized protein</fullName>
    </submittedName>
</protein>
<proteinExistence type="predicted"/>
<sequence>MLNIVKRMKNIDSMECDRDSSGYPFAFFVDGLGKCESGKNGSLYIVC</sequence>
<dbReference type="Proteomes" id="UP000295313">
    <property type="component" value="Unassembled WGS sequence"/>
</dbReference>
<comment type="caution">
    <text evidence="1">The sequence shown here is derived from an EMBL/GenBank/DDBJ whole genome shotgun (WGS) entry which is preliminary data.</text>
</comment>
<organism evidence="1 2">
    <name type="scientific">Epilithonimonas xixisoli</name>
    <dbReference type="NCBI Taxonomy" id="1476462"/>
    <lineage>
        <taxon>Bacteria</taxon>
        <taxon>Pseudomonadati</taxon>
        <taxon>Bacteroidota</taxon>
        <taxon>Flavobacteriia</taxon>
        <taxon>Flavobacteriales</taxon>
        <taxon>Weeksellaceae</taxon>
        <taxon>Chryseobacterium group</taxon>
        <taxon>Epilithonimonas</taxon>
    </lineage>
</organism>
<accession>A0A4R8I5S7</accession>
<gene>
    <name evidence="1" type="ORF">B0I22_1507</name>
</gene>
<reference evidence="1 2" key="1">
    <citation type="submission" date="2019-03" db="EMBL/GenBank/DDBJ databases">
        <title>Genomic Encyclopedia of Type Strains, Phase III (KMG-III): the genomes of soil and plant-associated and newly described type strains.</title>
        <authorList>
            <person name="Whitman W."/>
        </authorList>
    </citation>
    <scope>NUCLEOTIDE SEQUENCE [LARGE SCALE GENOMIC DNA]</scope>
    <source>
        <strain evidence="1 2">CGMCC 1.12802</strain>
    </source>
</reference>
<evidence type="ECO:0000313" key="2">
    <source>
        <dbReference type="Proteomes" id="UP000295313"/>
    </source>
</evidence>
<dbReference type="EMBL" id="SOEO01000002">
    <property type="protein sequence ID" value="TDX83919.1"/>
    <property type="molecule type" value="Genomic_DNA"/>
</dbReference>
<name>A0A4R8I5S7_9FLAO</name>
<keyword evidence="2" id="KW-1185">Reference proteome</keyword>
<dbReference type="AlphaFoldDB" id="A0A4R8I5S7"/>